<dbReference type="InterPro" id="IPR004256">
    <property type="entry name" value="DUF234"/>
</dbReference>
<evidence type="ECO:0000313" key="3">
    <source>
        <dbReference type="EMBL" id="PZG26603.1"/>
    </source>
</evidence>
<dbReference type="Pfam" id="PF03008">
    <property type="entry name" value="DUF234"/>
    <property type="match status" value="1"/>
</dbReference>
<keyword evidence="4" id="KW-1185">Reference proteome</keyword>
<dbReference type="InterPro" id="IPR041664">
    <property type="entry name" value="AAA_16"/>
</dbReference>
<evidence type="ECO:0000259" key="1">
    <source>
        <dbReference type="Pfam" id="PF03008"/>
    </source>
</evidence>
<dbReference type="SUPFAM" id="SSF52540">
    <property type="entry name" value="P-loop containing nucleoside triphosphate hydrolases"/>
    <property type="match status" value="1"/>
</dbReference>
<evidence type="ECO:0000313" key="4">
    <source>
        <dbReference type="Proteomes" id="UP000248544"/>
    </source>
</evidence>
<dbReference type="AlphaFoldDB" id="A0A2W2EVD1"/>
<dbReference type="Pfam" id="PF13191">
    <property type="entry name" value="AAA_16"/>
    <property type="match status" value="1"/>
</dbReference>
<dbReference type="PANTHER" id="PTHR34704:SF1">
    <property type="entry name" value="ATPASE"/>
    <property type="match status" value="1"/>
</dbReference>
<dbReference type="EMBL" id="POUA01000432">
    <property type="protein sequence ID" value="PZG26603.1"/>
    <property type="molecule type" value="Genomic_DNA"/>
</dbReference>
<dbReference type="PANTHER" id="PTHR34704">
    <property type="entry name" value="ATPASE"/>
    <property type="match status" value="1"/>
</dbReference>
<name>A0A2W2EVD1_9ACTN</name>
<dbReference type="Proteomes" id="UP000248544">
    <property type="component" value="Unassembled WGS sequence"/>
</dbReference>
<dbReference type="InterPro" id="IPR027417">
    <property type="entry name" value="P-loop_NTPase"/>
</dbReference>
<dbReference type="Gene3D" id="3.40.50.300">
    <property type="entry name" value="P-loop containing nucleotide triphosphate hydrolases"/>
    <property type="match status" value="1"/>
</dbReference>
<dbReference type="RefSeq" id="WP_111171419.1">
    <property type="nucleotide sequence ID" value="NZ_POUA01000432.1"/>
</dbReference>
<sequence>MSGFVGRRTELAVLRKRLDHVTATATGVAVTLRGRRQVGKSRLVQEFCDRAGVPYFYFTATKGMSPVESAERFSTDLRDSRLPTDPEQVPTVTSGNWTDALRVLAGALPSRPSIVVIDELPWPAEQDEVFDGALQTAWDRLLSTRPVLLLLLGSDLHMMQRLTSYERPFFGRADAMVLGPLNSAEIGRALGLAHADAIDAHLLSGGLPGILRAWPSGTPPLDFVETECADPFSPLFGVPESVLLAEFPTPDQSQRVLEAIGAGDRTQAAIAAAAGGRAGPLKSGSLSPLLARLVHDKRIIAADQPLSTQPGRPTLYRIADHNLRLYLGMLRTAAEQSRRGRPEAAFRGIERRWPSLRGRAVEPVIREALTLAARAGELPWAGVEAVGGWWNRRFDPEIDLVGVDRSPVARTVLFTGSIKWLSGPFDRHDLAALRRGALAVPGFTTDTALTAVSLSGLAPDVPADDLALAWGPEDVVRAWG</sequence>
<protein>
    <submittedName>
        <fullName evidence="3">ATPase</fullName>
    </submittedName>
</protein>
<feature type="domain" description="DUF234" evidence="1">
    <location>
        <begin position="334"/>
        <end position="420"/>
    </location>
</feature>
<reference evidence="3 4" key="1">
    <citation type="submission" date="2018-01" db="EMBL/GenBank/DDBJ databases">
        <title>Draft genome sequence of Sphaerisporangium sp. 7K107.</title>
        <authorList>
            <person name="Sahin N."/>
            <person name="Saygin H."/>
            <person name="Ay H."/>
        </authorList>
    </citation>
    <scope>NUCLEOTIDE SEQUENCE [LARGE SCALE GENOMIC DNA]</scope>
    <source>
        <strain evidence="3 4">7K107</strain>
    </source>
</reference>
<proteinExistence type="predicted"/>
<comment type="caution">
    <text evidence="3">The sequence shown here is derived from an EMBL/GenBank/DDBJ whole genome shotgun (WGS) entry which is preliminary data.</text>
</comment>
<accession>A0A2W2EVD1</accession>
<gene>
    <name evidence="3" type="ORF">C1I98_33860</name>
</gene>
<feature type="domain" description="Orc1-like AAA ATPase" evidence="2">
    <location>
        <begin position="4"/>
        <end position="128"/>
    </location>
</feature>
<organism evidence="3 4">
    <name type="scientific">Spongiactinospora gelatinilytica</name>
    <dbReference type="NCBI Taxonomy" id="2666298"/>
    <lineage>
        <taxon>Bacteria</taxon>
        <taxon>Bacillati</taxon>
        <taxon>Actinomycetota</taxon>
        <taxon>Actinomycetes</taxon>
        <taxon>Streptosporangiales</taxon>
        <taxon>Streptosporangiaceae</taxon>
        <taxon>Spongiactinospora</taxon>
    </lineage>
</organism>
<evidence type="ECO:0000259" key="2">
    <source>
        <dbReference type="Pfam" id="PF13191"/>
    </source>
</evidence>